<keyword evidence="1" id="KW-0812">Transmembrane</keyword>
<accession>A0ABS6SAH8</accession>
<name>A0ABS6SAH8_9SPHN</name>
<evidence type="ECO:0000256" key="1">
    <source>
        <dbReference type="SAM" id="Phobius"/>
    </source>
</evidence>
<dbReference type="RefSeq" id="WP_218443682.1">
    <property type="nucleotide sequence ID" value="NZ_JAGSPA010000001.1"/>
</dbReference>
<proteinExistence type="predicted"/>
<dbReference type="EMBL" id="JAGSPA010000001">
    <property type="protein sequence ID" value="MBV7255384.1"/>
    <property type="molecule type" value="Genomic_DNA"/>
</dbReference>
<sequence>MTSKAGILSRIVLPAAVIVAIAIAICGPLVRFGGVSFGTVFPILGFATMAAGVITLIALIALYLDWRAKRNLGRSAFAFVLAAVPFAFMMSLAITGRSVPAIHDITTDTETPPEFAAILPLRADAPNPPEYNRDFTAQQKAAYPELQTLVLNRPYDDVFAEALDAVKDRGWDLVASDRAAGRIEATETTAWFGFKDDVVIRVRRAGPATTEVDIRSKSRMGMSDLGANAARIQGLLGDIADG</sequence>
<feature type="transmembrane region" description="Helical" evidence="1">
    <location>
        <begin position="40"/>
        <end position="64"/>
    </location>
</feature>
<reference evidence="2 3" key="1">
    <citation type="submission" date="2021-04" db="EMBL/GenBank/DDBJ databases">
        <authorList>
            <person name="Pira H."/>
            <person name="Risdian C."/>
            <person name="Wink J."/>
        </authorList>
    </citation>
    <scope>NUCLEOTIDE SEQUENCE [LARGE SCALE GENOMIC DNA]</scope>
    <source>
        <strain evidence="2 3">WHA3</strain>
    </source>
</reference>
<dbReference type="Proteomes" id="UP000722336">
    <property type="component" value="Unassembled WGS sequence"/>
</dbReference>
<gene>
    <name evidence="2" type="ORF">KCG44_01155</name>
</gene>
<comment type="caution">
    <text evidence="2">The sequence shown here is derived from an EMBL/GenBank/DDBJ whole genome shotgun (WGS) entry which is preliminary data.</text>
</comment>
<keyword evidence="1" id="KW-0472">Membrane</keyword>
<evidence type="ECO:0000313" key="2">
    <source>
        <dbReference type="EMBL" id="MBV7255384.1"/>
    </source>
</evidence>
<dbReference type="InterPro" id="IPR010865">
    <property type="entry name" value="DUF1499"/>
</dbReference>
<protein>
    <submittedName>
        <fullName evidence="2">DUF1499 domain-containing protein</fullName>
    </submittedName>
</protein>
<feature type="transmembrane region" description="Helical" evidence="1">
    <location>
        <begin position="12"/>
        <end position="34"/>
    </location>
</feature>
<dbReference type="Pfam" id="PF07386">
    <property type="entry name" value="DUF1499"/>
    <property type="match status" value="1"/>
</dbReference>
<organism evidence="2 3">
    <name type="scientific">Pacificimonas pallii</name>
    <dbReference type="NCBI Taxonomy" id="2827236"/>
    <lineage>
        <taxon>Bacteria</taxon>
        <taxon>Pseudomonadati</taxon>
        <taxon>Pseudomonadota</taxon>
        <taxon>Alphaproteobacteria</taxon>
        <taxon>Sphingomonadales</taxon>
        <taxon>Sphingosinicellaceae</taxon>
        <taxon>Pacificimonas</taxon>
    </lineage>
</organism>
<evidence type="ECO:0000313" key="3">
    <source>
        <dbReference type="Proteomes" id="UP000722336"/>
    </source>
</evidence>
<keyword evidence="3" id="KW-1185">Reference proteome</keyword>
<keyword evidence="1" id="KW-1133">Transmembrane helix</keyword>
<feature type="transmembrane region" description="Helical" evidence="1">
    <location>
        <begin position="76"/>
        <end position="94"/>
    </location>
</feature>